<evidence type="ECO:0000313" key="1">
    <source>
        <dbReference type="EMBL" id="QHT83182.1"/>
    </source>
</evidence>
<reference evidence="1" key="1">
    <citation type="journal article" date="2020" name="Nature">
        <title>Giant virus diversity and host interactions through global metagenomics.</title>
        <authorList>
            <person name="Schulz F."/>
            <person name="Roux S."/>
            <person name="Paez-Espino D."/>
            <person name="Jungbluth S."/>
            <person name="Walsh D.A."/>
            <person name="Denef V.J."/>
            <person name="McMahon K.D."/>
            <person name="Konstantinidis K.T."/>
            <person name="Eloe-Fadrosh E.A."/>
            <person name="Kyrpides N.C."/>
            <person name="Woyke T."/>
        </authorList>
    </citation>
    <scope>NUCLEOTIDE SEQUENCE</scope>
    <source>
        <strain evidence="1">GVMAG-M-3300023184-167</strain>
    </source>
</reference>
<protein>
    <submittedName>
        <fullName evidence="1">Uncharacterized protein</fullName>
    </submittedName>
</protein>
<dbReference type="AlphaFoldDB" id="A0A6C0HR92"/>
<name>A0A6C0HR92_9ZZZZ</name>
<accession>A0A6C0HR92</accession>
<organism evidence="1">
    <name type="scientific">viral metagenome</name>
    <dbReference type="NCBI Taxonomy" id="1070528"/>
    <lineage>
        <taxon>unclassified sequences</taxon>
        <taxon>metagenomes</taxon>
        <taxon>organismal metagenomes</taxon>
    </lineage>
</organism>
<sequence length="336" mass="39950">MYEINDIRNDFKGISFSNFKKGDVQKQFIKSVLDSNIEPACFWSCELICAGHFKDLWDSIILLFIKHIHIANPKIAVYIDRRLTTFVDILYNGYDSRELHMRNNEKIRKMFAEVISIITFSKKSHPFEEIKINRIEFTELKLKATDLTFATSFRKDPKQLFLPLNELSYSLKTKNIIDSCYWVSWFIEYDCYCRNKKLPLLIERRTFLKNLNQNVVWMIWEIILEFSKNSETIVQTIIQSLLNIFTRKYSQTENKRKIFIFYFAISLLLGSNEYNINIIDDVKTVETVVSNIDAIYKQIKTKEIPAIDFVENINLDKTIERLEKMDFLTKNFLPRI</sequence>
<dbReference type="EMBL" id="MN740006">
    <property type="protein sequence ID" value="QHT83182.1"/>
    <property type="molecule type" value="Genomic_DNA"/>
</dbReference>
<proteinExistence type="predicted"/>